<dbReference type="RefSeq" id="WP_162660512.1">
    <property type="nucleotide sequence ID" value="NZ_LR593887.1"/>
</dbReference>
<dbReference type="AlphaFoldDB" id="A0A6C2YVM8"/>
<keyword evidence="6" id="KW-1185">Reference proteome</keyword>
<gene>
    <name evidence="5" type="ORF">GMBLW1_37520</name>
</gene>
<dbReference type="InterPro" id="IPR002347">
    <property type="entry name" value="SDR_fam"/>
</dbReference>
<dbReference type="InParanoid" id="A0A6C2YVM8"/>
<dbReference type="SUPFAM" id="SSF51735">
    <property type="entry name" value="NAD(P)-binding Rossmann-fold domains"/>
    <property type="match status" value="1"/>
</dbReference>
<dbReference type="KEGG" id="tim:GMBLW1_37520"/>
<reference evidence="5" key="1">
    <citation type="submission" date="2019-04" db="EMBL/GenBank/DDBJ databases">
        <authorList>
            <consortium name="Science for Life Laboratories"/>
        </authorList>
    </citation>
    <scope>NUCLEOTIDE SEQUENCE</scope>
    <source>
        <strain evidence="5">MBLW1</strain>
    </source>
</reference>
<evidence type="ECO:0000256" key="3">
    <source>
        <dbReference type="RuleBase" id="RU000363"/>
    </source>
</evidence>
<dbReference type="InterPro" id="IPR057326">
    <property type="entry name" value="KR_dom"/>
</dbReference>
<dbReference type="PRINTS" id="PR00080">
    <property type="entry name" value="SDRFAMILY"/>
</dbReference>
<feature type="domain" description="Ketoreductase" evidence="4">
    <location>
        <begin position="8"/>
        <end position="157"/>
    </location>
</feature>
<evidence type="ECO:0000259" key="4">
    <source>
        <dbReference type="SMART" id="SM00822"/>
    </source>
</evidence>
<protein>
    <recommendedName>
        <fullName evidence="4">Ketoreductase domain-containing protein</fullName>
    </recommendedName>
</protein>
<dbReference type="Gene3D" id="3.40.50.720">
    <property type="entry name" value="NAD(P)-binding Rossmann-like Domain"/>
    <property type="match status" value="1"/>
</dbReference>
<dbReference type="SMART" id="SM00822">
    <property type="entry name" value="PKS_KR"/>
    <property type="match status" value="1"/>
</dbReference>
<comment type="similarity">
    <text evidence="1 3">Belongs to the short-chain dehydrogenases/reductases (SDR) family.</text>
</comment>
<sequence length="290" mass="32078">MRRDLRGRVVLVTGSSRNLGKRIAQMLAQRGAKLVITGRDPSLVEATAAEIRRDGAEVLGIAGDLTQDADRIRLRDAIVERFGGLDVLINNAGMASFGEFATSSEALMRTILEINFFTPVELIRLFTPLLKASADQGRIDGQGWRPAIVNISSICGRVGIPSYPEHSSSKFAIAGMTESLHGEYSRFDIDVLLIVPGTVNMPDRMRHYLRNEGRISLDLRGTPQDTVAEKIIRAIERNRRETLIGGMTKFLVLSKKLAPRILEFFMIRKVRNFEKRAKLGEGSATTAGNE</sequence>
<dbReference type="PRINTS" id="PR00081">
    <property type="entry name" value="GDHRDH"/>
</dbReference>
<evidence type="ECO:0000313" key="6">
    <source>
        <dbReference type="Proteomes" id="UP000464378"/>
    </source>
</evidence>
<dbReference type="Pfam" id="PF00106">
    <property type="entry name" value="adh_short"/>
    <property type="match status" value="1"/>
</dbReference>
<dbReference type="InterPro" id="IPR036291">
    <property type="entry name" value="NAD(P)-bd_dom_sf"/>
</dbReference>
<dbReference type="EMBL" id="LR593887">
    <property type="protein sequence ID" value="VTS08238.1"/>
    <property type="molecule type" value="Genomic_DNA"/>
</dbReference>
<accession>A0A6C2YVM8</accession>
<dbReference type="PANTHER" id="PTHR44196">
    <property type="entry name" value="DEHYDROGENASE/REDUCTASE SDR FAMILY MEMBER 7B"/>
    <property type="match status" value="1"/>
</dbReference>
<dbReference type="PANTHER" id="PTHR44196:SF1">
    <property type="entry name" value="DEHYDROGENASE_REDUCTASE SDR FAMILY MEMBER 7B"/>
    <property type="match status" value="1"/>
</dbReference>
<keyword evidence="2" id="KW-0560">Oxidoreductase</keyword>
<dbReference type="Proteomes" id="UP000464378">
    <property type="component" value="Chromosome"/>
</dbReference>
<evidence type="ECO:0000256" key="2">
    <source>
        <dbReference type="ARBA" id="ARBA00023002"/>
    </source>
</evidence>
<evidence type="ECO:0000256" key="1">
    <source>
        <dbReference type="ARBA" id="ARBA00006484"/>
    </source>
</evidence>
<dbReference type="GO" id="GO:0016020">
    <property type="term" value="C:membrane"/>
    <property type="evidence" value="ECO:0007669"/>
    <property type="project" value="TreeGrafter"/>
</dbReference>
<evidence type="ECO:0000313" key="5">
    <source>
        <dbReference type="EMBL" id="VIP05441.1"/>
    </source>
</evidence>
<organism evidence="5">
    <name type="scientific">Tuwongella immobilis</name>
    <dbReference type="NCBI Taxonomy" id="692036"/>
    <lineage>
        <taxon>Bacteria</taxon>
        <taxon>Pseudomonadati</taxon>
        <taxon>Planctomycetota</taxon>
        <taxon>Planctomycetia</taxon>
        <taxon>Gemmatales</taxon>
        <taxon>Gemmataceae</taxon>
        <taxon>Tuwongella</taxon>
    </lineage>
</organism>
<proteinExistence type="inferred from homology"/>
<dbReference type="GO" id="GO:0016491">
    <property type="term" value="F:oxidoreductase activity"/>
    <property type="evidence" value="ECO:0007669"/>
    <property type="project" value="UniProtKB-KW"/>
</dbReference>
<name>A0A6C2YVM8_9BACT</name>
<dbReference type="FunCoup" id="A0A6C2YVM8">
    <property type="interactions" value="320"/>
</dbReference>
<dbReference type="EMBL" id="LR586016">
    <property type="protein sequence ID" value="VIP05441.1"/>
    <property type="molecule type" value="Genomic_DNA"/>
</dbReference>